<dbReference type="RefSeq" id="WP_204698978.1">
    <property type="nucleotide sequence ID" value="NZ_JAFBEC010000010.1"/>
</dbReference>
<dbReference type="Pfam" id="PF13538">
    <property type="entry name" value="UvrD_C_2"/>
    <property type="match status" value="1"/>
</dbReference>
<dbReference type="Pfam" id="PF13604">
    <property type="entry name" value="AAA_30"/>
    <property type="match status" value="1"/>
</dbReference>
<dbReference type="Proteomes" id="UP000741863">
    <property type="component" value="Unassembled WGS sequence"/>
</dbReference>
<reference evidence="2 3" key="1">
    <citation type="submission" date="2021-01" db="EMBL/GenBank/DDBJ databases">
        <title>Genomic Encyclopedia of Type Strains, Phase IV (KMG-IV): sequencing the most valuable type-strain genomes for metagenomic binning, comparative biology and taxonomic classification.</title>
        <authorList>
            <person name="Goeker M."/>
        </authorList>
    </citation>
    <scope>NUCLEOTIDE SEQUENCE [LARGE SCALE GENOMIC DNA]</scope>
    <source>
        <strain evidence="2 3">DSM 25540</strain>
    </source>
</reference>
<dbReference type="InterPro" id="IPR027785">
    <property type="entry name" value="UvrD-like_helicase_C"/>
</dbReference>
<sequence length="380" mass="42963">MTITLTQEQKDAIQSAKRWFEDCQKGRPPYPFVIAGYAGTGKTTVVNAMIEELGIPMNKVLFGTFTGKAALKLREKELPAFTLHRLLYEVASDENGRPLLKKREPSTLKYYGYELLVIDEVGTVNKELLIDALYYGIPIIALGDDEQLEAVGENHTLLKTPDVFLVDQHRQAKECPINQLALKVRSGDKIGYGRLGHNVFVLPKDHKRVLDGSIYSNADQVIVRSNKLRKQINAKVREYRRYLSKDPAINDKVICNQNNWSVTLPGTSLSLINGLSGYVRTIKNKNGLSTFDFEPDFTPGKLFKNVSTATQDFYEAKKQHTKNALNEFRYGYAITDMKAQGSEWSNVCFHYSSIGMCKTKNRKSLYSGITRTTKQLILVF</sequence>
<dbReference type="SUPFAM" id="SSF52540">
    <property type="entry name" value="P-loop containing nucleoside triphosphate hydrolases"/>
    <property type="match status" value="1"/>
</dbReference>
<keyword evidence="3" id="KW-1185">Reference proteome</keyword>
<proteinExistence type="predicted"/>
<name>A0ABS2PHA8_9BACL</name>
<evidence type="ECO:0000259" key="1">
    <source>
        <dbReference type="Pfam" id="PF13538"/>
    </source>
</evidence>
<evidence type="ECO:0000313" key="2">
    <source>
        <dbReference type="EMBL" id="MBM7634198.1"/>
    </source>
</evidence>
<organism evidence="2 3">
    <name type="scientific">Geomicrobium sediminis</name>
    <dbReference type="NCBI Taxonomy" id="1347788"/>
    <lineage>
        <taxon>Bacteria</taxon>
        <taxon>Bacillati</taxon>
        <taxon>Bacillota</taxon>
        <taxon>Bacilli</taxon>
        <taxon>Bacillales</taxon>
        <taxon>Geomicrobium</taxon>
    </lineage>
</organism>
<evidence type="ECO:0000313" key="3">
    <source>
        <dbReference type="Proteomes" id="UP000741863"/>
    </source>
</evidence>
<dbReference type="CDD" id="cd18809">
    <property type="entry name" value="SF1_C_RecD"/>
    <property type="match status" value="1"/>
</dbReference>
<gene>
    <name evidence="2" type="ORF">JOD17_003300</name>
</gene>
<dbReference type="InterPro" id="IPR027417">
    <property type="entry name" value="P-loop_NTPase"/>
</dbReference>
<keyword evidence="2" id="KW-0378">Hydrolase</keyword>
<accession>A0ABS2PHA8</accession>
<comment type="caution">
    <text evidence="2">The sequence shown here is derived from an EMBL/GenBank/DDBJ whole genome shotgun (WGS) entry which is preliminary data.</text>
</comment>
<dbReference type="EC" id="3.1.11.5" evidence="2"/>
<dbReference type="GO" id="GO:0008854">
    <property type="term" value="F:exodeoxyribonuclease V activity"/>
    <property type="evidence" value="ECO:0007669"/>
    <property type="project" value="UniProtKB-EC"/>
</dbReference>
<protein>
    <submittedName>
        <fullName evidence="2">Exodeoxyribonuclease-5</fullName>
        <ecNumber evidence="2">3.1.11.5</ecNumber>
    </submittedName>
</protein>
<dbReference type="EMBL" id="JAFBEC010000010">
    <property type="protein sequence ID" value="MBM7634198.1"/>
    <property type="molecule type" value="Genomic_DNA"/>
</dbReference>
<feature type="domain" description="UvrD-like helicase C-terminal" evidence="1">
    <location>
        <begin position="330"/>
        <end position="379"/>
    </location>
</feature>
<dbReference type="Gene3D" id="3.40.50.300">
    <property type="entry name" value="P-loop containing nucleotide triphosphate hydrolases"/>
    <property type="match status" value="2"/>
</dbReference>